<evidence type="ECO:0000259" key="3">
    <source>
        <dbReference type="Pfam" id="PF04967"/>
    </source>
</evidence>
<proteinExistence type="predicted"/>
<evidence type="ECO:0000256" key="1">
    <source>
        <dbReference type="ARBA" id="ARBA00023015"/>
    </source>
</evidence>
<gene>
    <name evidence="5" type="ORF">ACFQGH_00960</name>
</gene>
<evidence type="ECO:0000259" key="4">
    <source>
        <dbReference type="Pfam" id="PF24281"/>
    </source>
</evidence>
<organism evidence="5 6">
    <name type="scientific">Halalkalicoccus tibetensis</name>
    <dbReference type="NCBI Taxonomy" id="175632"/>
    <lineage>
        <taxon>Archaea</taxon>
        <taxon>Methanobacteriati</taxon>
        <taxon>Methanobacteriota</taxon>
        <taxon>Stenosarchaea group</taxon>
        <taxon>Halobacteria</taxon>
        <taxon>Halobacteriales</taxon>
        <taxon>Halococcaceae</taxon>
        <taxon>Halalkalicoccus</taxon>
    </lineage>
</organism>
<dbReference type="Gene3D" id="1.10.10.10">
    <property type="entry name" value="Winged helix-like DNA-binding domain superfamily/Winged helix DNA-binding domain"/>
    <property type="match status" value="1"/>
</dbReference>
<evidence type="ECO:0000313" key="5">
    <source>
        <dbReference type="EMBL" id="MFC6903761.1"/>
    </source>
</evidence>
<dbReference type="Pfam" id="PF04967">
    <property type="entry name" value="HTH_10"/>
    <property type="match status" value="1"/>
</dbReference>
<evidence type="ECO:0000313" key="6">
    <source>
        <dbReference type="Proteomes" id="UP001596312"/>
    </source>
</evidence>
<keyword evidence="6" id="KW-1185">Reference proteome</keyword>
<keyword evidence="2" id="KW-0804">Transcription</keyword>
<name>A0ABD5UY56_9EURY</name>
<feature type="domain" description="HTH bat-type" evidence="3">
    <location>
        <begin position="183"/>
        <end position="230"/>
    </location>
</feature>
<keyword evidence="1" id="KW-0805">Transcription regulation</keyword>
<protein>
    <submittedName>
        <fullName evidence="5">Helix-turn-helix domain-containing protein</fullName>
    </submittedName>
</protein>
<dbReference type="InterPro" id="IPR036388">
    <property type="entry name" value="WH-like_DNA-bd_sf"/>
</dbReference>
<dbReference type="InterPro" id="IPR056529">
    <property type="entry name" value="HVO_2928_N"/>
</dbReference>
<dbReference type="AlphaFoldDB" id="A0ABD5UY56"/>
<dbReference type="PANTHER" id="PTHR34236:SF1">
    <property type="entry name" value="DIMETHYL SULFOXIDE REDUCTASE TRANSCRIPTIONAL ACTIVATOR"/>
    <property type="match status" value="1"/>
</dbReference>
<feature type="domain" description="HVO-2928 N-terminal" evidence="4">
    <location>
        <begin position="3"/>
        <end position="170"/>
    </location>
</feature>
<reference evidence="5 6" key="1">
    <citation type="journal article" date="2019" name="Int. J. Syst. Evol. Microbiol.">
        <title>The Global Catalogue of Microorganisms (GCM) 10K type strain sequencing project: providing services to taxonomists for standard genome sequencing and annotation.</title>
        <authorList>
            <consortium name="The Broad Institute Genomics Platform"/>
            <consortium name="The Broad Institute Genome Sequencing Center for Infectious Disease"/>
            <person name="Wu L."/>
            <person name="Ma J."/>
        </authorList>
    </citation>
    <scope>NUCLEOTIDE SEQUENCE [LARGE SCALE GENOMIC DNA]</scope>
    <source>
        <strain evidence="5 6">CGMCC 1.3240</strain>
    </source>
</reference>
<dbReference type="InterPro" id="IPR007050">
    <property type="entry name" value="HTH_bacterioopsin"/>
</dbReference>
<dbReference type="RefSeq" id="WP_340602249.1">
    <property type="nucleotide sequence ID" value="NZ_JBBMXV010000001.1"/>
</dbReference>
<accession>A0ABD5UY56</accession>
<dbReference type="Pfam" id="PF24281">
    <property type="entry name" value="HVO_2928_N"/>
    <property type="match status" value="1"/>
</dbReference>
<comment type="caution">
    <text evidence="5">The sequence shown here is derived from an EMBL/GenBank/DDBJ whole genome shotgun (WGS) entry which is preliminary data.</text>
</comment>
<dbReference type="PANTHER" id="PTHR34236">
    <property type="entry name" value="DIMETHYL SULFOXIDE REDUCTASE TRANSCRIPTIONAL ACTIVATOR"/>
    <property type="match status" value="1"/>
</dbReference>
<sequence>MQEFAFTVTYREGVDHVMDVFIENPGLYARTTSCHATRETTWRVDEVTGPAEALAAYDEQLRGLARCSSLRGMGGCPVDWSHEVLARRPTRRRIYSRQSEGEGCRSIPYLAAKHLGDGVLCRAEQHGNEYRWRILADDDAAMSAIHDEIDGNLRDGLSLEFERLSPSPEWTGAKPSRTDLPYEQREALELAVDHGYYETPRRASIQEIAEAEGIATSTLQYRLTRAEAWLATTFAGAEEGEPTPPAAAIGDD</sequence>
<evidence type="ECO:0000256" key="2">
    <source>
        <dbReference type="ARBA" id="ARBA00023163"/>
    </source>
</evidence>
<dbReference type="EMBL" id="JBHSXQ010000001">
    <property type="protein sequence ID" value="MFC6903761.1"/>
    <property type="molecule type" value="Genomic_DNA"/>
</dbReference>
<dbReference type="Proteomes" id="UP001596312">
    <property type="component" value="Unassembled WGS sequence"/>
</dbReference>